<evidence type="ECO:0008006" key="4">
    <source>
        <dbReference type="Google" id="ProtNLM"/>
    </source>
</evidence>
<name>A0ABD5V3I2_9EURY</name>
<keyword evidence="1" id="KW-1133">Transmembrane helix</keyword>
<dbReference type="InterPro" id="IPR058307">
    <property type="entry name" value="DUF7994"/>
</dbReference>
<dbReference type="Proteomes" id="UP001596312">
    <property type="component" value="Unassembled WGS sequence"/>
</dbReference>
<organism evidence="2 3">
    <name type="scientific">Halalkalicoccus tibetensis</name>
    <dbReference type="NCBI Taxonomy" id="175632"/>
    <lineage>
        <taxon>Archaea</taxon>
        <taxon>Methanobacteriati</taxon>
        <taxon>Methanobacteriota</taxon>
        <taxon>Stenosarchaea group</taxon>
        <taxon>Halobacteria</taxon>
        <taxon>Halobacteriales</taxon>
        <taxon>Halococcaceae</taxon>
        <taxon>Halalkalicoccus</taxon>
    </lineage>
</organism>
<dbReference type="EMBL" id="JBHSXQ010000003">
    <property type="protein sequence ID" value="MFC6905960.1"/>
    <property type="molecule type" value="Genomic_DNA"/>
</dbReference>
<keyword evidence="3" id="KW-1185">Reference proteome</keyword>
<feature type="transmembrane region" description="Helical" evidence="1">
    <location>
        <begin position="33"/>
        <end position="51"/>
    </location>
</feature>
<keyword evidence="1" id="KW-0472">Membrane</keyword>
<evidence type="ECO:0000256" key="1">
    <source>
        <dbReference type="SAM" id="Phobius"/>
    </source>
</evidence>
<feature type="transmembrane region" description="Helical" evidence="1">
    <location>
        <begin position="63"/>
        <end position="84"/>
    </location>
</feature>
<keyword evidence="1" id="KW-0812">Transmembrane</keyword>
<sequence>MRKFNTVSGIALLGFFVSFSVFGDPFAEPLLAVLVLAFGLAGALFLLGGLIDGFSLAGYRVHWYVFSGSATAIVGLSLSVSLFLEPSLDGAGAVFIRIVAVANALLFGYMGFDMVRGGGRADPWTSQESSE</sequence>
<dbReference type="RefSeq" id="WP_340604490.1">
    <property type="nucleotide sequence ID" value="NZ_JBBMXV010000003.1"/>
</dbReference>
<comment type="caution">
    <text evidence="2">The sequence shown here is derived from an EMBL/GenBank/DDBJ whole genome shotgun (WGS) entry which is preliminary data.</text>
</comment>
<proteinExistence type="predicted"/>
<evidence type="ECO:0000313" key="2">
    <source>
        <dbReference type="EMBL" id="MFC6905960.1"/>
    </source>
</evidence>
<dbReference type="Pfam" id="PF25957">
    <property type="entry name" value="DUF7994"/>
    <property type="match status" value="1"/>
</dbReference>
<dbReference type="AlphaFoldDB" id="A0ABD5V3I2"/>
<accession>A0ABD5V3I2</accession>
<evidence type="ECO:0000313" key="3">
    <source>
        <dbReference type="Proteomes" id="UP001596312"/>
    </source>
</evidence>
<feature type="transmembrane region" description="Helical" evidence="1">
    <location>
        <begin position="90"/>
        <end position="112"/>
    </location>
</feature>
<reference evidence="2 3" key="1">
    <citation type="journal article" date="2019" name="Int. J. Syst. Evol. Microbiol.">
        <title>The Global Catalogue of Microorganisms (GCM) 10K type strain sequencing project: providing services to taxonomists for standard genome sequencing and annotation.</title>
        <authorList>
            <consortium name="The Broad Institute Genomics Platform"/>
            <consortium name="The Broad Institute Genome Sequencing Center for Infectious Disease"/>
            <person name="Wu L."/>
            <person name="Ma J."/>
        </authorList>
    </citation>
    <scope>NUCLEOTIDE SEQUENCE [LARGE SCALE GENOMIC DNA]</scope>
    <source>
        <strain evidence="2 3">CGMCC 1.3240</strain>
    </source>
</reference>
<protein>
    <recommendedName>
        <fullName evidence="4">DUF308 domain-containing protein</fullName>
    </recommendedName>
</protein>
<gene>
    <name evidence="2" type="ORF">ACFQGH_12230</name>
</gene>